<dbReference type="Proteomes" id="UP000435112">
    <property type="component" value="Unassembled WGS sequence"/>
</dbReference>
<organism evidence="1 4">
    <name type="scientific">Phytophthora rubi</name>
    <dbReference type="NCBI Taxonomy" id="129364"/>
    <lineage>
        <taxon>Eukaryota</taxon>
        <taxon>Sar</taxon>
        <taxon>Stramenopiles</taxon>
        <taxon>Oomycota</taxon>
        <taxon>Peronosporomycetes</taxon>
        <taxon>Peronosporales</taxon>
        <taxon>Peronosporaceae</taxon>
        <taxon>Phytophthora</taxon>
    </lineage>
</organism>
<evidence type="ECO:0000313" key="1">
    <source>
        <dbReference type="EMBL" id="KAE9011216.1"/>
    </source>
</evidence>
<dbReference type="Proteomes" id="UP000429607">
    <property type="component" value="Unassembled WGS sequence"/>
</dbReference>
<protein>
    <submittedName>
        <fullName evidence="1">Uncharacterized protein</fullName>
    </submittedName>
</protein>
<evidence type="ECO:0000313" key="2">
    <source>
        <dbReference type="EMBL" id="KAE9017385.1"/>
    </source>
</evidence>
<gene>
    <name evidence="2" type="ORF">PR001_g14415</name>
    <name evidence="1" type="ORF">PR002_g15150</name>
</gene>
<dbReference type="AlphaFoldDB" id="A0A6A3KUN2"/>
<proteinExistence type="predicted"/>
<dbReference type="EMBL" id="QXFU01001084">
    <property type="protein sequence ID" value="KAE9011216.1"/>
    <property type="molecule type" value="Genomic_DNA"/>
</dbReference>
<name>A0A6A3KUN2_9STRA</name>
<reference evidence="3 4" key="1">
    <citation type="submission" date="2018-09" db="EMBL/GenBank/DDBJ databases">
        <title>Genomic investigation of the strawberry pathogen Phytophthora fragariae indicates pathogenicity is determined by transcriptional variation in three key races.</title>
        <authorList>
            <person name="Adams T.M."/>
            <person name="Armitage A.D."/>
            <person name="Sobczyk M.K."/>
            <person name="Bates H.J."/>
            <person name="Dunwell J.M."/>
            <person name="Nellist C.F."/>
            <person name="Harrison R.J."/>
        </authorList>
    </citation>
    <scope>NUCLEOTIDE SEQUENCE [LARGE SCALE GENOMIC DNA]</scope>
    <source>
        <strain evidence="2 3">SCRP249</strain>
        <strain evidence="1 4">SCRP324</strain>
    </source>
</reference>
<sequence>MFSHHPGRAPSRFEAAWLEWEKEGVVRSLGRGSKEEEADILKLKKDKEDTEAHQQSLLRALVSR</sequence>
<evidence type="ECO:0000313" key="3">
    <source>
        <dbReference type="Proteomes" id="UP000429607"/>
    </source>
</evidence>
<comment type="caution">
    <text evidence="1">The sequence shown here is derived from an EMBL/GenBank/DDBJ whole genome shotgun (WGS) entry which is preliminary data.</text>
</comment>
<evidence type="ECO:0000313" key="4">
    <source>
        <dbReference type="Proteomes" id="UP000435112"/>
    </source>
</evidence>
<accession>A0A6A3KUN2</accession>
<dbReference type="EMBL" id="QXFV01001032">
    <property type="protein sequence ID" value="KAE9017385.1"/>
    <property type="molecule type" value="Genomic_DNA"/>
</dbReference>